<accession>A0A1J4J8T8</accession>
<dbReference type="GO" id="GO:0005737">
    <property type="term" value="C:cytoplasm"/>
    <property type="evidence" value="ECO:0007669"/>
    <property type="project" value="TreeGrafter"/>
</dbReference>
<dbReference type="InterPro" id="IPR035899">
    <property type="entry name" value="DBL_dom_sf"/>
</dbReference>
<dbReference type="AlphaFoldDB" id="A0A1J4J8T8"/>
<dbReference type="OrthoDB" id="6244550at2759"/>
<proteinExistence type="predicted"/>
<comment type="caution">
    <text evidence="2">The sequence shown here is derived from an EMBL/GenBank/DDBJ whole genome shotgun (WGS) entry which is preliminary data.</text>
</comment>
<evidence type="ECO:0000313" key="3">
    <source>
        <dbReference type="Proteomes" id="UP000179807"/>
    </source>
</evidence>
<dbReference type="Gene3D" id="1.20.900.10">
    <property type="entry name" value="Dbl homology (DH) domain"/>
    <property type="match status" value="1"/>
</dbReference>
<feature type="domain" description="DH" evidence="1">
    <location>
        <begin position="186"/>
        <end position="296"/>
    </location>
</feature>
<dbReference type="InterPro" id="IPR051092">
    <property type="entry name" value="FYVE_RhoGEF_PH"/>
</dbReference>
<dbReference type="RefSeq" id="XP_068348735.1">
    <property type="nucleotide sequence ID" value="XM_068511975.1"/>
</dbReference>
<evidence type="ECO:0000313" key="2">
    <source>
        <dbReference type="EMBL" id="OHS95598.1"/>
    </source>
</evidence>
<dbReference type="GO" id="GO:0005085">
    <property type="term" value="F:guanyl-nucleotide exchange factor activity"/>
    <property type="evidence" value="ECO:0007669"/>
    <property type="project" value="InterPro"/>
</dbReference>
<dbReference type="VEuPathDB" id="TrichDB:TRFO_38327"/>
<dbReference type="PANTHER" id="PTHR12673">
    <property type="entry name" value="FACIOGENITAL DYSPLASIA PROTEIN"/>
    <property type="match status" value="1"/>
</dbReference>
<dbReference type="EMBL" id="MLAK01001236">
    <property type="protein sequence ID" value="OHS95598.1"/>
    <property type="molecule type" value="Genomic_DNA"/>
</dbReference>
<organism evidence="2 3">
    <name type="scientific">Tritrichomonas foetus</name>
    <dbReference type="NCBI Taxonomy" id="1144522"/>
    <lineage>
        <taxon>Eukaryota</taxon>
        <taxon>Metamonada</taxon>
        <taxon>Parabasalia</taxon>
        <taxon>Tritrichomonadida</taxon>
        <taxon>Tritrichomonadidae</taxon>
        <taxon>Tritrichomonas</taxon>
    </lineage>
</organism>
<dbReference type="InterPro" id="IPR000219">
    <property type="entry name" value="DH_dom"/>
</dbReference>
<dbReference type="PROSITE" id="PS50010">
    <property type="entry name" value="DH_2"/>
    <property type="match status" value="1"/>
</dbReference>
<dbReference type="GeneID" id="94846679"/>
<dbReference type="Proteomes" id="UP000179807">
    <property type="component" value="Unassembled WGS sequence"/>
</dbReference>
<dbReference type="Pfam" id="PF00621">
    <property type="entry name" value="RhoGEF"/>
    <property type="match status" value="1"/>
</dbReference>
<sequence>MSKTQNEFICFVTPGQPTTYEEYADFENLSTSEILLKLDNSSNLCLRTPFFIKPLQHDSKPLQEYKDLKIVEKLKQYERPPKFLTFDNDLNFISILVTPKAIKCHHIIPPFFVKFFIDEIPNKTSEFVKNEILLKIGFKVNSATIHFDSNSISDDENAESIIEKAQNQKLYIDLVLPDLSISRLRKRVNILGEILSTEKTYINDLTLIIEKWQSGLEKFFEPEDFQTIFKDIAVIKSCHERFLNDFEKSGTTYDSQVSVPFIEFAPFFKVSQQYIANYTEISEILNKYDKNKKFIQ</sequence>
<evidence type="ECO:0000259" key="1">
    <source>
        <dbReference type="PROSITE" id="PS50010"/>
    </source>
</evidence>
<dbReference type="PANTHER" id="PTHR12673:SF159">
    <property type="entry name" value="LD03170P"/>
    <property type="match status" value="1"/>
</dbReference>
<reference evidence="2" key="1">
    <citation type="submission" date="2016-10" db="EMBL/GenBank/DDBJ databases">
        <authorList>
            <person name="Benchimol M."/>
            <person name="Almeida L.G."/>
            <person name="Vasconcelos A.T."/>
            <person name="Perreira-Neves A."/>
            <person name="Rosa I.A."/>
            <person name="Tasca T."/>
            <person name="Bogo M.R."/>
            <person name="de Souza W."/>
        </authorList>
    </citation>
    <scope>NUCLEOTIDE SEQUENCE [LARGE SCALE GENOMIC DNA]</scope>
    <source>
        <strain evidence="2">K</strain>
    </source>
</reference>
<name>A0A1J4J8T8_9EUKA</name>
<protein>
    <recommendedName>
        <fullName evidence="1">DH domain-containing protein</fullName>
    </recommendedName>
</protein>
<gene>
    <name evidence="2" type="ORF">TRFO_38327</name>
</gene>
<keyword evidence="3" id="KW-1185">Reference proteome</keyword>
<dbReference type="SUPFAM" id="SSF48065">
    <property type="entry name" value="DBL homology domain (DH-domain)"/>
    <property type="match status" value="1"/>
</dbReference>